<reference evidence="2 3" key="1">
    <citation type="submission" date="2019-10" db="EMBL/GenBank/DDBJ databases">
        <title>Assembly and Annotation for the nematode Trichostrongylus colubriformis.</title>
        <authorList>
            <person name="Martin J."/>
        </authorList>
    </citation>
    <scope>NUCLEOTIDE SEQUENCE [LARGE SCALE GENOMIC DNA]</scope>
    <source>
        <strain evidence="2">G859</strain>
        <tissue evidence="2">Whole worm</tissue>
    </source>
</reference>
<dbReference type="EMBL" id="WIXE01018387">
    <property type="protein sequence ID" value="KAK5970962.1"/>
    <property type="molecule type" value="Genomic_DNA"/>
</dbReference>
<feature type="region of interest" description="Disordered" evidence="1">
    <location>
        <begin position="47"/>
        <end position="267"/>
    </location>
</feature>
<gene>
    <name evidence="2" type="ORF">GCK32_012129</name>
</gene>
<keyword evidence="3" id="KW-1185">Reference proteome</keyword>
<evidence type="ECO:0000256" key="1">
    <source>
        <dbReference type="SAM" id="MobiDB-lite"/>
    </source>
</evidence>
<sequence length="267" mass="29563">MQRVNGWRNEYHKEELKLCARLYGRPYLRVITLDPVDYECDRLLVRLDEDASQSGSPKESSKPMKEKEESADDIEAAGAGKTPSIPRPQEKSSVPSSGGTPKRPETPVESKAKEKAKFHESELSRTPASGESPKKGATKIPEERTLLQERTQQVVSEDDTAPSSHADAGVKAEVKRERNKQPQTSTATKGTMPSPKRGTPDSRVKCRTPSKVKTADSKLKAKNTMSKKKKSKEKTANRSAIASKSMAVPNNPELKRSCFYPLKKDTK</sequence>
<accession>A0AAN8FBF9</accession>
<feature type="compositionally biased region" description="Basic and acidic residues" evidence="1">
    <location>
        <begin position="59"/>
        <end position="68"/>
    </location>
</feature>
<evidence type="ECO:0000313" key="3">
    <source>
        <dbReference type="Proteomes" id="UP001331761"/>
    </source>
</evidence>
<organism evidence="2 3">
    <name type="scientific">Trichostrongylus colubriformis</name>
    <name type="common">Black scour worm</name>
    <dbReference type="NCBI Taxonomy" id="6319"/>
    <lineage>
        <taxon>Eukaryota</taxon>
        <taxon>Metazoa</taxon>
        <taxon>Ecdysozoa</taxon>
        <taxon>Nematoda</taxon>
        <taxon>Chromadorea</taxon>
        <taxon>Rhabditida</taxon>
        <taxon>Rhabditina</taxon>
        <taxon>Rhabditomorpha</taxon>
        <taxon>Strongyloidea</taxon>
        <taxon>Trichostrongylidae</taxon>
        <taxon>Trichostrongylus</taxon>
    </lineage>
</organism>
<feature type="compositionally biased region" description="Basic and acidic residues" evidence="1">
    <location>
        <begin position="102"/>
        <end position="123"/>
    </location>
</feature>
<feature type="compositionally biased region" description="Basic and acidic residues" evidence="1">
    <location>
        <begin position="168"/>
        <end position="180"/>
    </location>
</feature>
<protein>
    <submittedName>
        <fullName evidence="2">Uncharacterized protein</fullName>
    </submittedName>
</protein>
<proteinExistence type="predicted"/>
<dbReference type="Proteomes" id="UP001331761">
    <property type="component" value="Unassembled WGS sequence"/>
</dbReference>
<dbReference type="AlphaFoldDB" id="A0AAN8FBF9"/>
<name>A0AAN8FBF9_TRICO</name>
<comment type="caution">
    <text evidence="2">The sequence shown here is derived from an EMBL/GenBank/DDBJ whole genome shotgun (WGS) entry which is preliminary data.</text>
</comment>
<feature type="compositionally biased region" description="Polar residues" evidence="1">
    <location>
        <begin position="181"/>
        <end position="191"/>
    </location>
</feature>
<evidence type="ECO:0000313" key="2">
    <source>
        <dbReference type="EMBL" id="KAK5970962.1"/>
    </source>
</evidence>